<dbReference type="FunFam" id="3.40.50.150:FF:000064">
    <property type="entry name" value="2-methoxy-6-polyprenyl-1,4-benzoquinol methylase, mitochondrial"/>
    <property type="match status" value="1"/>
</dbReference>
<evidence type="ECO:0000256" key="5">
    <source>
        <dbReference type="ARBA" id="ARBA00046387"/>
    </source>
</evidence>
<dbReference type="Pfam" id="PF01209">
    <property type="entry name" value="Ubie_methyltran"/>
    <property type="match status" value="1"/>
</dbReference>
<dbReference type="AlphaFoldDB" id="A0A7R9BIU4"/>
<dbReference type="NCBIfam" id="TIGR01934">
    <property type="entry name" value="MenG_MenH_UbiE"/>
    <property type="match status" value="1"/>
</dbReference>
<feature type="binding site" evidence="6">
    <location>
        <begin position="147"/>
        <end position="148"/>
    </location>
    <ligand>
        <name>S-adenosyl-L-methionine</name>
        <dbReference type="ChEBI" id="CHEBI:59789"/>
    </ligand>
</feature>
<dbReference type="GO" id="GO:0032259">
    <property type="term" value="P:methylation"/>
    <property type="evidence" value="ECO:0007669"/>
    <property type="project" value="UniProtKB-KW"/>
</dbReference>
<organism evidence="7">
    <name type="scientific">Notodromas monacha</name>
    <dbReference type="NCBI Taxonomy" id="399045"/>
    <lineage>
        <taxon>Eukaryota</taxon>
        <taxon>Metazoa</taxon>
        <taxon>Ecdysozoa</taxon>
        <taxon>Arthropoda</taxon>
        <taxon>Crustacea</taxon>
        <taxon>Oligostraca</taxon>
        <taxon>Ostracoda</taxon>
        <taxon>Podocopa</taxon>
        <taxon>Podocopida</taxon>
        <taxon>Cypridocopina</taxon>
        <taxon>Cypridoidea</taxon>
        <taxon>Cyprididae</taxon>
        <taxon>Notodromas</taxon>
    </lineage>
</organism>
<dbReference type="PROSITE" id="PS01184">
    <property type="entry name" value="UBIE_2"/>
    <property type="match status" value="1"/>
</dbReference>
<dbReference type="SUPFAM" id="SSF53335">
    <property type="entry name" value="S-adenosyl-L-methionine-dependent methyltransferases"/>
    <property type="match status" value="1"/>
</dbReference>
<proteinExistence type="inferred from homology"/>
<protein>
    <recommendedName>
        <fullName evidence="6">2-methoxy-6-polyprenyl-1,4-benzoquinol methylase, mitochondrial</fullName>
        <ecNumber evidence="6">2.1.1.201</ecNumber>
    </recommendedName>
    <alternativeName>
        <fullName evidence="6">Ubiquinone biosynthesis methyltransferase COQ5</fullName>
    </alternativeName>
</protein>
<keyword evidence="6" id="KW-0472">Membrane</keyword>
<dbReference type="EMBL" id="CAJPEX010000565">
    <property type="protein sequence ID" value="CAG0916312.1"/>
    <property type="molecule type" value="Genomic_DNA"/>
</dbReference>
<dbReference type="HAMAP" id="MF_01813">
    <property type="entry name" value="MenG_UbiE_methyltr"/>
    <property type="match status" value="1"/>
</dbReference>
<feature type="binding site" evidence="6">
    <location>
        <position position="119"/>
    </location>
    <ligand>
        <name>S-adenosyl-L-methionine</name>
        <dbReference type="ChEBI" id="CHEBI:59789"/>
    </ligand>
</feature>
<dbReference type="InterPro" id="IPR029063">
    <property type="entry name" value="SAM-dependent_MTases_sf"/>
</dbReference>
<evidence type="ECO:0000256" key="3">
    <source>
        <dbReference type="ARBA" id="ARBA00022688"/>
    </source>
</evidence>
<keyword evidence="1 6" id="KW-0489">Methyltransferase</keyword>
<comment type="subcellular location">
    <subcellularLocation>
        <location evidence="6">Mitochondrion inner membrane</location>
        <topology evidence="6">Peripheral membrane protein</topology>
        <orientation evidence="6">Matrix side</orientation>
    </subcellularLocation>
</comment>
<comment type="catalytic activity">
    <reaction evidence="6">
        <text>a 2-methoxy-6-(all-trans-polyprenyl)benzene-1,4-diol + S-adenosyl-L-methionine = a 5-methoxy-2-methyl-3-(all-trans-polyprenyl)benzene-1,4-diol + S-adenosyl-L-homocysteine + H(+)</text>
        <dbReference type="Rhea" id="RHEA:28286"/>
        <dbReference type="Rhea" id="RHEA-COMP:10858"/>
        <dbReference type="Rhea" id="RHEA-COMP:10859"/>
        <dbReference type="ChEBI" id="CHEBI:15378"/>
        <dbReference type="ChEBI" id="CHEBI:57856"/>
        <dbReference type="ChEBI" id="CHEBI:59789"/>
        <dbReference type="ChEBI" id="CHEBI:84166"/>
        <dbReference type="ChEBI" id="CHEBI:84167"/>
        <dbReference type="EC" id="2.1.1.201"/>
    </reaction>
</comment>
<keyword evidence="3 6" id="KW-0831">Ubiquinone biosynthesis</keyword>
<evidence type="ECO:0000313" key="7">
    <source>
        <dbReference type="EMBL" id="CAD7276160.1"/>
    </source>
</evidence>
<comment type="subunit">
    <text evidence="5">Component of a multi-subunit COQ enzyme complex, composed of at least COQ3, COQ4, COQ5, COQ6, COQ7 and COQ9. Interacts with PYURF; the interaction is direct, stabilizes COQ5 protein and associates PYURF with COQ enzyme complex.</text>
</comment>
<keyword evidence="4 6" id="KW-0949">S-adenosyl-L-methionine</keyword>
<accession>A0A7R9BIU4</accession>
<reference evidence="7" key="1">
    <citation type="submission" date="2020-11" db="EMBL/GenBank/DDBJ databases">
        <authorList>
            <person name="Tran Van P."/>
        </authorList>
    </citation>
    <scope>NUCLEOTIDE SEQUENCE</scope>
</reference>
<dbReference type="InterPro" id="IPR004033">
    <property type="entry name" value="UbiE/COQ5_MeTrFase"/>
</dbReference>
<dbReference type="CDD" id="cd02440">
    <property type="entry name" value="AdoMet_MTases"/>
    <property type="match status" value="1"/>
</dbReference>
<dbReference type="NCBIfam" id="NF001244">
    <property type="entry name" value="PRK00216.1-5"/>
    <property type="match status" value="1"/>
</dbReference>
<keyword evidence="6" id="KW-0999">Mitochondrion inner membrane</keyword>
<comment type="function">
    <text evidence="6">Methyltransferase required for the conversion of 2-polyprenyl-6-methoxy-1,4-benzoquinol (DDMQH2) to 2-polyprenyl-3-methyl-6-methoxy-1,4-benzoquinol (DMQH2).</text>
</comment>
<name>A0A7R9BIU4_9CRUS</name>
<comment type="similarity">
    <text evidence="6">Belongs to the class I-like SAM-binding methyltransferase superfamily. MenG/UbiE family.</text>
</comment>
<comment type="pathway">
    <text evidence="6">Cofactor biosynthesis; ubiquinone biosynthesis.</text>
</comment>
<sequence>MMKVLRIVEPLSRSLARSASSATGSKTHFGFQNVTEEEKAEKVFHVFENVATKYDLMNDTMSFGTHRLWKDYFVDKLGPMSDISLLDMAGGTGDIAARVARYIRNNDAVEPTGRIVIGDINPHMLEVGRRKLENANLAKGLEWVEADAEKLPFDAETFDAYTIAFGIRNCVHVQKVIDEAYRVLRPGGRFMCLEFSRVNNALLEWLYEKYSFEVIPVMGQLIAGDWESYQYLVESIRKFPDQGTFAEMIRSSGFRAVNYENLTSGVVAIHSGFKL</sequence>
<dbReference type="Proteomes" id="UP000678499">
    <property type="component" value="Unassembled WGS sequence"/>
</dbReference>
<dbReference type="UniPathway" id="UPA00232"/>
<feature type="binding site" evidence="6">
    <location>
        <position position="92"/>
    </location>
    <ligand>
        <name>S-adenosyl-L-methionine</name>
        <dbReference type="ChEBI" id="CHEBI:59789"/>
    </ligand>
</feature>
<comment type="caution">
    <text evidence="6">Lacks conserved residue(s) required for the propagation of feature annotation.</text>
</comment>
<dbReference type="GO" id="GO:0031314">
    <property type="term" value="C:extrinsic component of mitochondrial inner membrane"/>
    <property type="evidence" value="ECO:0007669"/>
    <property type="project" value="UniProtKB-UniRule"/>
</dbReference>
<dbReference type="OrthoDB" id="6329284at2759"/>
<dbReference type="EMBL" id="OA882602">
    <property type="protein sequence ID" value="CAD7276160.1"/>
    <property type="molecule type" value="Genomic_DNA"/>
</dbReference>
<keyword evidence="6" id="KW-0496">Mitochondrion</keyword>
<dbReference type="PANTHER" id="PTHR43591">
    <property type="entry name" value="METHYLTRANSFERASE"/>
    <property type="match status" value="1"/>
</dbReference>
<evidence type="ECO:0000256" key="1">
    <source>
        <dbReference type="ARBA" id="ARBA00022603"/>
    </source>
</evidence>
<dbReference type="InterPro" id="IPR023576">
    <property type="entry name" value="UbiE/COQ5_MeTrFase_CS"/>
</dbReference>
<keyword evidence="2 6" id="KW-0808">Transferase</keyword>
<dbReference type="EC" id="2.1.1.201" evidence="6"/>
<evidence type="ECO:0000256" key="6">
    <source>
        <dbReference type="HAMAP-Rule" id="MF_03191"/>
    </source>
</evidence>
<dbReference type="Gene3D" id="3.40.50.150">
    <property type="entry name" value="Vaccinia Virus protein VP39"/>
    <property type="match status" value="1"/>
</dbReference>
<gene>
    <name evidence="7" type="ORF">NMOB1V02_LOCUS3936</name>
</gene>
<dbReference type="PROSITE" id="PS01183">
    <property type="entry name" value="UBIE_1"/>
    <property type="match status" value="1"/>
</dbReference>
<keyword evidence="8" id="KW-1185">Reference proteome</keyword>
<evidence type="ECO:0000256" key="2">
    <source>
        <dbReference type="ARBA" id="ARBA00022679"/>
    </source>
</evidence>
<evidence type="ECO:0000256" key="4">
    <source>
        <dbReference type="ARBA" id="ARBA00022691"/>
    </source>
</evidence>
<dbReference type="PROSITE" id="PS51608">
    <property type="entry name" value="SAM_MT_UBIE"/>
    <property type="match status" value="1"/>
</dbReference>
<dbReference type="GO" id="GO:0008425">
    <property type="term" value="F:2-methoxy-6-polyprenyl-1,4-benzoquinol methyltransferase activity"/>
    <property type="evidence" value="ECO:0007669"/>
    <property type="project" value="UniProtKB-UniRule"/>
</dbReference>
<evidence type="ECO:0000313" key="8">
    <source>
        <dbReference type="Proteomes" id="UP000678499"/>
    </source>
</evidence>
<dbReference type="PANTHER" id="PTHR43591:SF24">
    <property type="entry name" value="2-METHOXY-6-POLYPRENYL-1,4-BENZOQUINOL METHYLASE, MITOCHONDRIAL"/>
    <property type="match status" value="1"/>
</dbReference>